<dbReference type="InterPro" id="IPR000659">
    <property type="entry name" value="Pyridox_Oxase"/>
</dbReference>
<name>A0A6P7FI99_DIAVI</name>
<dbReference type="AlphaFoldDB" id="A0A6P7FI99"/>
<dbReference type="InterPro" id="IPR012349">
    <property type="entry name" value="Split_barrel_FMN-bd"/>
</dbReference>
<evidence type="ECO:0000256" key="1">
    <source>
        <dbReference type="ARBA" id="ARBA00001917"/>
    </source>
</evidence>
<gene>
    <name evidence="12" type="primary">LOC114328313</name>
</gene>
<evidence type="ECO:0000259" key="11">
    <source>
        <dbReference type="Pfam" id="PF10590"/>
    </source>
</evidence>
<feature type="domain" description="Pyridoxine 5'-phosphate oxidase dimerisation C-terminal" evidence="11">
    <location>
        <begin position="205"/>
        <end position="244"/>
    </location>
</feature>
<reference evidence="12" key="1">
    <citation type="submission" date="2025-08" db="UniProtKB">
        <authorList>
            <consortium name="RefSeq"/>
        </authorList>
    </citation>
    <scope>IDENTIFICATION</scope>
    <source>
        <tissue evidence="12">Whole insect</tissue>
    </source>
</reference>
<protein>
    <recommendedName>
        <fullName evidence="6">pyridoxal 5'-phosphate synthase</fullName>
        <ecNumber evidence="6">1.4.3.5</ecNumber>
    </recommendedName>
</protein>
<evidence type="ECO:0000256" key="8">
    <source>
        <dbReference type="ARBA" id="ARBA00022643"/>
    </source>
</evidence>
<dbReference type="SUPFAM" id="SSF50475">
    <property type="entry name" value="FMN-binding split barrel"/>
    <property type="match status" value="1"/>
</dbReference>
<evidence type="ECO:0000256" key="7">
    <source>
        <dbReference type="ARBA" id="ARBA00022630"/>
    </source>
</evidence>
<dbReference type="InterPro" id="IPR011576">
    <property type="entry name" value="Pyridox_Oxase_N"/>
</dbReference>
<comment type="similarity">
    <text evidence="5">Belongs to the pyridoxamine 5'-phosphate oxidase family.</text>
</comment>
<dbReference type="PANTHER" id="PTHR10851">
    <property type="entry name" value="PYRIDOXINE-5-PHOSPHATE OXIDASE"/>
    <property type="match status" value="1"/>
</dbReference>
<comment type="pathway">
    <text evidence="4">Cofactor metabolism; pyridoxal 5'-phosphate salvage; pyridoxal 5'-phosphate from pyridoxine 5'-phosphate: step 1/1.</text>
</comment>
<feature type="domain" description="Pyridoxamine 5'-phosphate oxidase N-terminal" evidence="10">
    <location>
        <begin position="69"/>
        <end position="155"/>
    </location>
</feature>
<dbReference type="Pfam" id="PF01243">
    <property type="entry name" value="PNPOx_N"/>
    <property type="match status" value="1"/>
</dbReference>
<proteinExistence type="inferred from homology"/>
<comment type="pathway">
    <text evidence="3">Cofactor metabolism; pyridoxal 5'-phosphate salvage; pyridoxal 5'-phosphate from pyridoxamine 5'-phosphate: step 1/1.</text>
</comment>
<comment type="function">
    <text evidence="2">Catalyzes the oxidation of either pyridoxine 5'-phosphate (PNP) or pyridoxamine 5'-phosphate (PMP) into pyridoxal 5'-phosphate (PLP).</text>
</comment>
<evidence type="ECO:0000256" key="9">
    <source>
        <dbReference type="ARBA" id="ARBA00023002"/>
    </source>
</evidence>
<accession>A0A6P7FI99</accession>
<dbReference type="PANTHER" id="PTHR10851:SF4">
    <property type="entry name" value="PYRIDOXAL 5'-PHOSPHATE SYNTHASE"/>
    <property type="match status" value="1"/>
</dbReference>
<dbReference type="InterPro" id="IPR019576">
    <property type="entry name" value="Pyridoxamine_oxidase_dimer_C"/>
</dbReference>
<dbReference type="Gene3D" id="2.30.110.10">
    <property type="entry name" value="Electron Transport, Fmn-binding Protein, Chain A"/>
    <property type="match status" value="1"/>
</dbReference>
<keyword evidence="9" id="KW-0560">Oxidoreductase</keyword>
<dbReference type="GO" id="GO:0008615">
    <property type="term" value="P:pyridoxine biosynthetic process"/>
    <property type="evidence" value="ECO:0007669"/>
    <property type="project" value="InterPro"/>
</dbReference>
<dbReference type="GO" id="GO:0010181">
    <property type="term" value="F:FMN binding"/>
    <property type="evidence" value="ECO:0007669"/>
    <property type="project" value="InterPro"/>
</dbReference>
<evidence type="ECO:0000256" key="5">
    <source>
        <dbReference type="ARBA" id="ARBA00007301"/>
    </source>
</evidence>
<evidence type="ECO:0000256" key="6">
    <source>
        <dbReference type="ARBA" id="ARBA00012801"/>
    </source>
</evidence>
<evidence type="ECO:0000256" key="3">
    <source>
        <dbReference type="ARBA" id="ARBA00004738"/>
    </source>
</evidence>
<dbReference type="InParanoid" id="A0A6P7FI99"/>
<sequence>MCFDIFFINHANVNENLKSYRNLIRTKNTSNMASNEIGLACMEVPPNTSPFKIMREWIDEAKHCGMLKPVFNIATATKSGEVLNRTITYAEITEEEDFFFVTDVRSTKSKHIAENPVASVCLLLYYLKDGITISRQVRFFGPVGQLPTDQTSAYFDHIPQFMKVKFHIVEQGKILDWATHKNKFDAILQQCEKGLELKMPSTVIAYRLTPVEMDFYNGRDHCIADRIIFKSCGNGKWCHRRIGP</sequence>
<dbReference type="Pfam" id="PF10590">
    <property type="entry name" value="PNP_phzG_C"/>
    <property type="match status" value="1"/>
</dbReference>
<organism evidence="12">
    <name type="scientific">Diabrotica virgifera virgifera</name>
    <name type="common">western corn rootworm</name>
    <dbReference type="NCBI Taxonomy" id="50390"/>
    <lineage>
        <taxon>Eukaryota</taxon>
        <taxon>Metazoa</taxon>
        <taxon>Ecdysozoa</taxon>
        <taxon>Arthropoda</taxon>
        <taxon>Hexapoda</taxon>
        <taxon>Insecta</taxon>
        <taxon>Pterygota</taxon>
        <taxon>Neoptera</taxon>
        <taxon>Endopterygota</taxon>
        <taxon>Coleoptera</taxon>
        <taxon>Polyphaga</taxon>
        <taxon>Cucujiformia</taxon>
        <taxon>Chrysomeloidea</taxon>
        <taxon>Chrysomelidae</taxon>
        <taxon>Galerucinae</taxon>
        <taxon>Diabroticina</taxon>
        <taxon>Diabroticites</taxon>
        <taxon>Diabrotica</taxon>
    </lineage>
</organism>
<dbReference type="GO" id="GO:0004733">
    <property type="term" value="F:pyridoxamine phosphate oxidase activity"/>
    <property type="evidence" value="ECO:0007669"/>
    <property type="project" value="UniProtKB-EC"/>
</dbReference>
<dbReference type="RefSeq" id="XP_028132940.1">
    <property type="nucleotide sequence ID" value="XM_028277139.1"/>
</dbReference>
<comment type="cofactor">
    <cofactor evidence="1">
        <name>FMN</name>
        <dbReference type="ChEBI" id="CHEBI:58210"/>
    </cofactor>
</comment>
<dbReference type="EC" id="1.4.3.5" evidence="6"/>
<evidence type="ECO:0000256" key="4">
    <source>
        <dbReference type="ARBA" id="ARBA00005037"/>
    </source>
</evidence>
<keyword evidence="7" id="KW-0285">Flavoprotein</keyword>
<evidence type="ECO:0000259" key="10">
    <source>
        <dbReference type="Pfam" id="PF01243"/>
    </source>
</evidence>
<dbReference type="UniPathway" id="UPA01068">
    <property type="reaction ID" value="UER00304"/>
</dbReference>
<keyword evidence="8" id="KW-0288">FMN</keyword>
<evidence type="ECO:0000256" key="2">
    <source>
        <dbReference type="ARBA" id="ARBA00003691"/>
    </source>
</evidence>
<evidence type="ECO:0000313" key="12">
    <source>
        <dbReference type="RefSeq" id="XP_028132940.1"/>
    </source>
</evidence>